<evidence type="ECO:0000256" key="1">
    <source>
        <dbReference type="SAM" id="Phobius"/>
    </source>
</evidence>
<organism evidence="2 3">
    <name type="scientific">Ancylostoma ceylanicum</name>
    <dbReference type="NCBI Taxonomy" id="53326"/>
    <lineage>
        <taxon>Eukaryota</taxon>
        <taxon>Metazoa</taxon>
        <taxon>Ecdysozoa</taxon>
        <taxon>Nematoda</taxon>
        <taxon>Chromadorea</taxon>
        <taxon>Rhabditida</taxon>
        <taxon>Rhabditina</taxon>
        <taxon>Rhabditomorpha</taxon>
        <taxon>Strongyloidea</taxon>
        <taxon>Ancylostomatidae</taxon>
        <taxon>Ancylostomatinae</taxon>
        <taxon>Ancylostoma</taxon>
    </lineage>
</organism>
<dbReference type="Proteomes" id="UP000024635">
    <property type="component" value="Unassembled WGS sequence"/>
</dbReference>
<keyword evidence="1" id="KW-1133">Transmembrane helix</keyword>
<proteinExistence type="predicted"/>
<gene>
    <name evidence="2" type="primary">Acey_s0770.g2213</name>
    <name evidence="2" type="ORF">Y032_0770g2213</name>
</gene>
<evidence type="ECO:0000313" key="3">
    <source>
        <dbReference type="Proteomes" id="UP000024635"/>
    </source>
</evidence>
<name>A0A016WFD1_9BILA</name>
<sequence length="117" mass="13798">MSGLRLTMRGGPRRWVYIMVVLMVYIMVLEPYPIYLTVGGKTQRVLKQEPYPIYLTMLGKTQRVYMRSHWFLSTLLSSITYPSTCPFLDANAVSFTRNNAKWRWRRTRTVIKRKSTG</sequence>
<accession>A0A016WFD1</accession>
<comment type="caution">
    <text evidence="2">The sequence shown here is derived from an EMBL/GenBank/DDBJ whole genome shotgun (WGS) entry which is preliminary data.</text>
</comment>
<keyword evidence="1" id="KW-0812">Transmembrane</keyword>
<feature type="transmembrane region" description="Helical" evidence="1">
    <location>
        <begin position="15"/>
        <end position="38"/>
    </location>
</feature>
<keyword evidence="1" id="KW-0472">Membrane</keyword>
<dbReference type="AlphaFoldDB" id="A0A016WFD1"/>
<protein>
    <submittedName>
        <fullName evidence="2">Uncharacterized protein</fullName>
    </submittedName>
</protein>
<dbReference type="EMBL" id="JARK01000370">
    <property type="protein sequence ID" value="EYC37713.1"/>
    <property type="molecule type" value="Genomic_DNA"/>
</dbReference>
<evidence type="ECO:0000313" key="2">
    <source>
        <dbReference type="EMBL" id="EYC37713.1"/>
    </source>
</evidence>
<reference evidence="3" key="1">
    <citation type="journal article" date="2015" name="Nat. Genet.">
        <title>The genome and transcriptome of the zoonotic hookworm Ancylostoma ceylanicum identify infection-specific gene families.</title>
        <authorList>
            <person name="Schwarz E.M."/>
            <person name="Hu Y."/>
            <person name="Antoshechkin I."/>
            <person name="Miller M.M."/>
            <person name="Sternberg P.W."/>
            <person name="Aroian R.V."/>
        </authorList>
    </citation>
    <scope>NUCLEOTIDE SEQUENCE</scope>
    <source>
        <strain evidence="3">HY135</strain>
    </source>
</reference>
<keyword evidence="3" id="KW-1185">Reference proteome</keyword>